<keyword evidence="3" id="KW-0732">Signal</keyword>
<organism evidence="4 5">
    <name type="scientific">Kutzneria viridogrisea</name>
    <dbReference type="NCBI Taxonomy" id="47990"/>
    <lineage>
        <taxon>Bacteria</taxon>
        <taxon>Bacillati</taxon>
        <taxon>Actinomycetota</taxon>
        <taxon>Actinomycetes</taxon>
        <taxon>Pseudonocardiales</taxon>
        <taxon>Pseudonocardiaceae</taxon>
        <taxon>Kutzneria</taxon>
    </lineage>
</organism>
<dbReference type="PROSITE" id="PS51257">
    <property type="entry name" value="PROKAR_LIPOPROTEIN"/>
    <property type="match status" value="1"/>
</dbReference>
<dbReference type="RefSeq" id="WP_025361618.1">
    <property type="nucleotide sequence ID" value="NZ_BAAABQ010000089.1"/>
</dbReference>
<gene>
    <name evidence="4" type="ORF">BC739_006969</name>
</gene>
<dbReference type="InterPro" id="IPR023365">
    <property type="entry name" value="Sortase_dom-sf"/>
</dbReference>
<dbReference type="Gene3D" id="2.40.260.10">
    <property type="entry name" value="Sortase"/>
    <property type="match status" value="1"/>
</dbReference>
<proteinExistence type="predicted"/>
<evidence type="ECO:0000256" key="1">
    <source>
        <dbReference type="ARBA" id="ARBA00022801"/>
    </source>
</evidence>
<evidence type="ECO:0000313" key="5">
    <source>
        <dbReference type="Proteomes" id="UP000517916"/>
    </source>
</evidence>
<dbReference type="InterPro" id="IPR005754">
    <property type="entry name" value="Sortase"/>
</dbReference>
<evidence type="ECO:0000256" key="3">
    <source>
        <dbReference type="SAM" id="SignalP"/>
    </source>
</evidence>
<feature type="compositionally biased region" description="Low complexity" evidence="2">
    <location>
        <begin position="31"/>
        <end position="47"/>
    </location>
</feature>
<dbReference type="CDD" id="cd05829">
    <property type="entry name" value="Sortase_F"/>
    <property type="match status" value="1"/>
</dbReference>
<dbReference type="Pfam" id="PF04203">
    <property type="entry name" value="Sortase"/>
    <property type="match status" value="1"/>
</dbReference>
<dbReference type="InterPro" id="IPR042001">
    <property type="entry name" value="Sortase_F"/>
</dbReference>
<dbReference type="EMBL" id="JACJID010000005">
    <property type="protein sequence ID" value="MBA8929751.1"/>
    <property type="molecule type" value="Genomic_DNA"/>
</dbReference>
<evidence type="ECO:0000313" key="4">
    <source>
        <dbReference type="EMBL" id="MBA8929751.1"/>
    </source>
</evidence>
<feature type="chain" id="PRO_5045085119" evidence="3">
    <location>
        <begin position="23"/>
        <end position="196"/>
    </location>
</feature>
<dbReference type="NCBIfam" id="NF033748">
    <property type="entry name" value="class_F_sortase"/>
    <property type="match status" value="1"/>
</dbReference>
<evidence type="ECO:0000256" key="2">
    <source>
        <dbReference type="SAM" id="MobiDB-lite"/>
    </source>
</evidence>
<name>A0ABR6BSX7_9PSEU</name>
<feature type="signal peptide" evidence="3">
    <location>
        <begin position="1"/>
        <end position="22"/>
    </location>
</feature>
<reference evidence="4 5" key="1">
    <citation type="submission" date="2020-08" db="EMBL/GenBank/DDBJ databases">
        <title>Genomic Encyclopedia of Archaeal and Bacterial Type Strains, Phase II (KMG-II): from individual species to whole genera.</title>
        <authorList>
            <person name="Goeker M."/>
        </authorList>
    </citation>
    <scope>NUCLEOTIDE SEQUENCE [LARGE SCALE GENOMIC DNA]</scope>
    <source>
        <strain evidence="4 5">DSM 43850</strain>
    </source>
</reference>
<sequence length="196" mass="20870">MRRTAHRLLAAAVVLGAAAGLAACGSPQEPPATGGATTTTAQAAPAPKVRPTEVRVPKIGAQSSLITTGLNTDGTLEVPPVDKPMQASWFRLSPTPGDTGPAVILGHVDGNKEPGVFFKLRELKAGDEVFVRRADAKEVKFLVDHVEQVPKDQFPQDRVYSNTEKPELRLITCGGAFDHAEHNYKDNIVVFAKLAA</sequence>
<keyword evidence="5" id="KW-1185">Reference proteome</keyword>
<keyword evidence="1" id="KW-0378">Hydrolase</keyword>
<feature type="region of interest" description="Disordered" evidence="2">
    <location>
        <begin position="26"/>
        <end position="52"/>
    </location>
</feature>
<comment type="caution">
    <text evidence="4">The sequence shown here is derived from an EMBL/GenBank/DDBJ whole genome shotgun (WGS) entry which is preliminary data.</text>
</comment>
<dbReference type="SUPFAM" id="SSF63817">
    <property type="entry name" value="Sortase"/>
    <property type="match status" value="1"/>
</dbReference>
<dbReference type="Proteomes" id="UP000517916">
    <property type="component" value="Unassembled WGS sequence"/>
</dbReference>
<accession>A0ABR6BSX7</accession>
<protein>
    <submittedName>
        <fullName evidence="4">LPXTG-site transpeptidase (Sortase) family protein</fullName>
    </submittedName>
</protein>